<gene>
    <name evidence="4" type="ORF">CHX27_11930</name>
</gene>
<evidence type="ECO:0000256" key="2">
    <source>
        <dbReference type="SAM" id="SignalP"/>
    </source>
</evidence>
<evidence type="ECO:0000259" key="3">
    <source>
        <dbReference type="Pfam" id="PF18962"/>
    </source>
</evidence>
<organism evidence="4 5">
    <name type="scientific">Flavobacterium aurantiibacter</name>
    <dbReference type="NCBI Taxonomy" id="2023067"/>
    <lineage>
        <taxon>Bacteria</taxon>
        <taxon>Pseudomonadati</taxon>
        <taxon>Bacteroidota</taxon>
        <taxon>Flavobacteriia</taxon>
        <taxon>Flavobacteriales</taxon>
        <taxon>Flavobacteriaceae</taxon>
        <taxon>Flavobacterium</taxon>
    </lineage>
</organism>
<dbReference type="Gene3D" id="2.80.10.50">
    <property type="match status" value="6"/>
</dbReference>
<feature type="signal peptide" evidence="2">
    <location>
        <begin position="1"/>
        <end position="20"/>
    </location>
</feature>
<keyword evidence="1 2" id="KW-0732">Signal</keyword>
<dbReference type="AlphaFoldDB" id="A0A255ZNK0"/>
<feature type="domain" description="Secretion system C-terminal sorting" evidence="3">
    <location>
        <begin position="833"/>
        <end position="897"/>
    </location>
</feature>
<sequence length="899" mass="96703">MNKKITFLLSFLFSVGLSSAQNSGDLDVTFGNNGKILTDIGQADFTITSQATQTDGKIVLAGRFNNFNHVYGFIIRVNTDGTLDTTFNGTGRVLNESVAGFQKLILQPDGKILVGGGDSSGVAVARYLTNGTSDTSFGINGQIITDTENNSSIVYFVDFAQQADGKIIVLSYYNANQQDYRLTRLNTNGTIDTSFGTNGATISNIGAAEITNSIAILSNDKIVVNGVNIGTDTQAFVAKYTASGLLDTTFNTTGFRLFTFTGTVGTRPSNIIAQADGKLLFANEVYSNSLPRVYLIRLTVNGNYDTTFDSDGIAIANAPDDFFSNRGILKLLPTGKYMYFTETSITLNTISYRKVTAFRFNSNGSADATFDNDGQTVYTLSNLNDNIADFSIANDGNLVFSGNADLSFFQDRIYLCKINGNGSLNTGFSTDGKVEFFFPYSAYDELNVAKLQSDGKIVVAGVAFFNDELRSVVLRYNADGTLDTSFADNGILRVFNQAPYYNITDIEILPNGKIIVAAGDVYSYVLQLNPNGTVDTSFGTNGFVLFTDNFTKINDIEVLSNGKILLAGTEIYTIGSSFTENYKLTRLNVNGSFDNTFGTGGTSNLPSTTQEQENLFKIKALASGKIIAAGTIFNGNDADVIVFRYNSNGTLDTTFNGNGSATFGGPEYDYPVALLASPNGKITVCSSIGENEEALITRFNSNGEFDTTFAGDGNLPLAIQTIRFPRDLHEDANGKLMISGSSSQTNDADFDFTVMRVNSNGVLDIAFAQGSKLAIDINNAADGIVRLLVSGNTAIAAGIGGETQGTTDFALAKFFIDTVLSTSDFDKNKTSFYPNPASNSISLNEEVTKAEIFTIDGKSVPTKMNGNQIDVNQLPNGIYLVNLTFANNETKTEKLIVRH</sequence>
<dbReference type="Proteomes" id="UP000216035">
    <property type="component" value="Unassembled WGS sequence"/>
</dbReference>
<reference evidence="4 5" key="1">
    <citation type="submission" date="2017-07" db="EMBL/GenBank/DDBJ databases">
        <title>Flavobacterium cyanobacteriorum sp. nov., isolated from cyanobacterial aggregates in a eutrophic lake.</title>
        <authorList>
            <person name="Cai H."/>
        </authorList>
    </citation>
    <scope>NUCLEOTIDE SEQUENCE [LARGE SCALE GENOMIC DNA]</scope>
    <source>
        <strain evidence="4 5">TH167</strain>
    </source>
</reference>
<evidence type="ECO:0000256" key="1">
    <source>
        <dbReference type="ARBA" id="ARBA00022729"/>
    </source>
</evidence>
<feature type="chain" id="PRO_5012129315" description="Secretion system C-terminal sorting domain-containing protein" evidence="2">
    <location>
        <begin position="21"/>
        <end position="899"/>
    </location>
</feature>
<dbReference type="EMBL" id="NOXX01000214">
    <property type="protein sequence ID" value="OYQ42475.1"/>
    <property type="molecule type" value="Genomic_DNA"/>
</dbReference>
<dbReference type="Pfam" id="PF18962">
    <property type="entry name" value="Por_Secre_tail"/>
    <property type="match status" value="1"/>
</dbReference>
<dbReference type="RefSeq" id="WP_094487003.1">
    <property type="nucleotide sequence ID" value="NZ_NOXX01000214.1"/>
</dbReference>
<dbReference type="InterPro" id="IPR026444">
    <property type="entry name" value="Secre_tail"/>
</dbReference>
<dbReference type="OrthoDB" id="9805017at2"/>
<comment type="caution">
    <text evidence="4">The sequence shown here is derived from an EMBL/GenBank/DDBJ whole genome shotgun (WGS) entry which is preliminary data.</text>
</comment>
<dbReference type="SUPFAM" id="SSF82171">
    <property type="entry name" value="DPP6 N-terminal domain-like"/>
    <property type="match status" value="1"/>
</dbReference>
<keyword evidence="5" id="KW-1185">Reference proteome</keyword>
<dbReference type="NCBIfam" id="TIGR02608">
    <property type="entry name" value="delta_60_rpt"/>
    <property type="match status" value="13"/>
</dbReference>
<dbReference type="NCBIfam" id="TIGR04183">
    <property type="entry name" value="Por_Secre_tail"/>
    <property type="match status" value="1"/>
</dbReference>
<protein>
    <recommendedName>
        <fullName evidence="3">Secretion system C-terminal sorting domain-containing protein</fullName>
    </recommendedName>
</protein>
<evidence type="ECO:0000313" key="5">
    <source>
        <dbReference type="Proteomes" id="UP000216035"/>
    </source>
</evidence>
<accession>A0A255ZNK0</accession>
<dbReference type="InterPro" id="IPR013431">
    <property type="entry name" value="Delta_60_rpt"/>
</dbReference>
<name>A0A255ZNK0_9FLAO</name>
<dbReference type="SUPFAM" id="SSF63829">
    <property type="entry name" value="Calcium-dependent phosphotriesterase"/>
    <property type="match status" value="1"/>
</dbReference>
<proteinExistence type="predicted"/>
<dbReference type="Pfam" id="PF17164">
    <property type="entry name" value="DUF5122"/>
    <property type="match status" value="10"/>
</dbReference>
<evidence type="ECO:0000313" key="4">
    <source>
        <dbReference type="EMBL" id="OYQ42475.1"/>
    </source>
</evidence>